<protein>
    <recommendedName>
        <fullName evidence="2">UPF0251 protein MSSAC_3453</fullName>
    </recommendedName>
</protein>
<feature type="region of interest" description="Disordered" evidence="3">
    <location>
        <begin position="153"/>
        <end position="182"/>
    </location>
</feature>
<accession>A0A0E3PRT7</accession>
<dbReference type="STRING" id="1434118.MSSAC_3453"/>
<dbReference type="Gene3D" id="1.10.10.10">
    <property type="entry name" value="Winged helix-like DNA-binding domain superfamily/Winged helix DNA-binding domain"/>
    <property type="match status" value="1"/>
</dbReference>
<comment type="similarity">
    <text evidence="1 2">Belongs to the UPF0251 family.</text>
</comment>
<feature type="compositionally biased region" description="Basic and acidic residues" evidence="3">
    <location>
        <begin position="153"/>
        <end position="175"/>
    </location>
</feature>
<dbReference type="HAMAP" id="MF_00674">
    <property type="entry name" value="UPF0251"/>
    <property type="match status" value="1"/>
</dbReference>
<dbReference type="HOGENOM" id="CLU_094511_0_2_2"/>
<evidence type="ECO:0000313" key="5">
    <source>
        <dbReference type="Proteomes" id="UP000033123"/>
    </source>
</evidence>
<keyword evidence="4" id="KW-0238">DNA-binding</keyword>
<sequence length="182" mass="20643">MVNKVKRRVSCFPKATYYKPREIPLCCLEIANLSIEELEAIRLCDLLQIEQNEAADRMGVSRKTFWSDLQRARQKVADALVNGKAIEISGGEYINTGECRVNFLCKECDHMWEPKFDQARPANCPSCGSSLIFRLGGDGRGKRFVENDYCCPKEKGSGRNTDDENKKMTEVKKSDNSYNIGE</sequence>
<name>A0A0E3PRT7_9EURY</name>
<proteinExistence type="inferred from homology"/>
<dbReference type="PANTHER" id="PTHR37478">
    <property type="match status" value="1"/>
</dbReference>
<dbReference type="GO" id="GO:0003677">
    <property type="term" value="F:DNA binding"/>
    <property type="evidence" value="ECO:0007669"/>
    <property type="project" value="UniProtKB-KW"/>
</dbReference>
<dbReference type="InterPro" id="IPR036388">
    <property type="entry name" value="WH-like_DNA-bd_sf"/>
</dbReference>
<dbReference type="RefSeq" id="WP_048184529.1">
    <property type="nucleotide sequence ID" value="NZ_CP009508.1"/>
</dbReference>
<dbReference type="Pfam" id="PF02001">
    <property type="entry name" value="DUF134"/>
    <property type="match status" value="1"/>
</dbReference>
<dbReference type="Proteomes" id="UP000033123">
    <property type="component" value="Chromosome"/>
</dbReference>
<organism evidence="4 5">
    <name type="scientific">Methanosarcina siciliae C2J</name>
    <dbReference type="NCBI Taxonomy" id="1434118"/>
    <lineage>
        <taxon>Archaea</taxon>
        <taxon>Methanobacteriati</taxon>
        <taxon>Methanobacteriota</taxon>
        <taxon>Stenosarchaea group</taxon>
        <taxon>Methanomicrobia</taxon>
        <taxon>Methanosarcinales</taxon>
        <taxon>Methanosarcinaceae</taxon>
        <taxon>Methanosarcina</taxon>
    </lineage>
</organism>
<dbReference type="GeneID" id="95970515"/>
<dbReference type="InterPro" id="IPR002852">
    <property type="entry name" value="UPF0251"/>
</dbReference>
<evidence type="ECO:0000256" key="2">
    <source>
        <dbReference type="HAMAP-Rule" id="MF_00674"/>
    </source>
</evidence>
<dbReference type="InterPro" id="IPR013324">
    <property type="entry name" value="RNA_pol_sigma_r3/r4-like"/>
</dbReference>
<dbReference type="AlphaFoldDB" id="A0A0E3PRT7"/>
<dbReference type="PANTHER" id="PTHR37478:SF2">
    <property type="entry name" value="UPF0251 PROTEIN TK0562"/>
    <property type="match status" value="1"/>
</dbReference>
<dbReference type="PATRIC" id="fig|1434118.4.peg.4449"/>
<evidence type="ECO:0000256" key="1">
    <source>
        <dbReference type="ARBA" id="ARBA00009350"/>
    </source>
</evidence>
<evidence type="ECO:0000313" key="4">
    <source>
        <dbReference type="EMBL" id="AKB38043.1"/>
    </source>
</evidence>
<evidence type="ECO:0000256" key="3">
    <source>
        <dbReference type="SAM" id="MobiDB-lite"/>
    </source>
</evidence>
<dbReference type="KEGG" id="msj:MSSAC_3453"/>
<reference evidence="4 5" key="1">
    <citation type="submission" date="2014-07" db="EMBL/GenBank/DDBJ databases">
        <title>Methanogenic archaea and the global carbon cycle.</title>
        <authorList>
            <person name="Henriksen J.R."/>
            <person name="Luke J."/>
            <person name="Reinhart S."/>
            <person name="Benedict M.N."/>
            <person name="Youngblut N.D."/>
            <person name="Metcalf M.E."/>
            <person name="Whitaker R.J."/>
            <person name="Metcalf W.W."/>
        </authorList>
    </citation>
    <scope>NUCLEOTIDE SEQUENCE [LARGE SCALE GENOMIC DNA]</scope>
    <source>
        <strain evidence="4 5">C2J</strain>
    </source>
</reference>
<dbReference type="SUPFAM" id="SSF88659">
    <property type="entry name" value="Sigma3 and sigma4 domains of RNA polymerase sigma factors"/>
    <property type="match status" value="1"/>
</dbReference>
<dbReference type="EMBL" id="CP009508">
    <property type="protein sequence ID" value="AKB38043.1"/>
    <property type="molecule type" value="Genomic_DNA"/>
</dbReference>
<gene>
    <name evidence="4" type="ORF">MSSAC_3453</name>
</gene>